<name>A0ABS5CYA8_9MOLU</name>
<dbReference type="InterPro" id="IPR020046">
    <property type="entry name" value="5-3_exonucl_a-hlix_arch_N"/>
</dbReference>
<accession>A0ABS5CYA8</accession>
<dbReference type="CDD" id="cd09859">
    <property type="entry name" value="PIN_53EXO"/>
    <property type="match status" value="1"/>
</dbReference>
<dbReference type="PANTHER" id="PTHR42646:SF2">
    <property type="entry name" value="5'-3' EXONUCLEASE FAMILY PROTEIN"/>
    <property type="match status" value="1"/>
</dbReference>
<keyword evidence="8" id="KW-1185">Reference proteome</keyword>
<sequence length="793" mass="91707">MKHLVLVDGNSLMFRAYHATANNGKKMLQNKKGVYTNALLAFIKMFEKILQETKGYILVAFDTHKPTKRHQIYDDYKKGRPPTPLELISQIPLIKQYLTLIGVKHHFQDEYEADDIIGTLAKSASLNNIKVLIYSSDQDLLQLVDSQITVCLIKKGLREIKYYRPQTLLEEYGLKEGQMIDYKSLVGDASDNIKGVAGIGPKTAQKLLQTYNNLDNLIKCLEQIKPALKTKINNSMAVLNISKQLTTIDTLVPLPFTYLETQMQQASYNQLKNFYEEMDFRRLAITKYVRFEQEDPMMPPSSAINSNSYHNQNDFGYEIIKDDASLNNLMARITPSQSWSCYFDFDTITTNNLTSPSSLLGIGFSDGINNFYLEPNIALNNHLFLTYLKDEHHLKHIFNYHKVQLFLFFQQQQIAGVIFDLLSAIYLLSSLEKLDFINVVAQIDNLNNTNYCKQLLNKVAQLEESVSLKAFVIAKTKENVYHQLKLQNQLFLFQEIELPLSNLLANLEYQTILKQAIPQKMATHVKKSFASKSTPRQNDLFESFLFQQCYYISGTRFINDLVQKNTSYLFLMPHILLKTLATLGNIQKIKAFFQNVDLQGSNQDKLRFFGINETSIPNNNSDLMHHTSNQTNHDNCDITFHLSQELNIAETESQMLVNQYLHVDSEIWAYVKCLLEQINQNKYLETLLKRKVFFKLPFSPTTKDHGLSILYFFLQENMLDVHKIVILQSFRYLTKNNGSLGDTKVNYLNFSDDPPITYSFLLKYCQNNMPLVSQYYNYFLDIKLHLNHNLKKS</sequence>
<dbReference type="Gene3D" id="1.10.150.20">
    <property type="entry name" value="5' to 3' exonuclease, C-terminal subdomain"/>
    <property type="match status" value="1"/>
</dbReference>
<evidence type="ECO:0000256" key="2">
    <source>
        <dbReference type="ARBA" id="ARBA00022801"/>
    </source>
</evidence>
<dbReference type="PANTHER" id="PTHR42646">
    <property type="entry name" value="FLAP ENDONUCLEASE XNI"/>
    <property type="match status" value="1"/>
</dbReference>
<dbReference type="Gene3D" id="3.40.50.1010">
    <property type="entry name" value="5'-nuclease"/>
    <property type="match status" value="1"/>
</dbReference>
<reference evidence="7" key="1">
    <citation type="submission" date="2021-04" db="EMBL/GenBank/DDBJ databases">
        <title>Genomic features of Candidatus Phytoplasma meliae isolate ChTYXIII (1SrXIII-G).</title>
        <authorList>
            <person name="Fernandez F.D."/>
            <person name="Conci L.R."/>
        </authorList>
    </citation>
    <scope>NUCLEOTIDE SEQUENCE [LARGE SCALE GENOMIC DNA]</scope>
    <source>
        <strain evidence="7">ChTYXIII-Mo</strain>
    </source>
</reference>
<dbReference type="RefSeq" id="WP_203552227.1">
    <property type="nucleotide sequence ID" value="NZ_JACAOD020000007.1"/>
</dbReference>
<comment type="function">
    <text evidence="4">5'-3' exonuclease acting preferentially on double-stranded DNA.</text>
</comment>
<evidence type="ECO:0000256" key="3">
    <source>
        <dbReference type="ARBA" id="ARBA00023125"/>
    </source>
</evidence>
<dbReference type="Pfam" id="PF01367">
    <property type="entry name" value="5_3_exonuc"/>
    <property type="match status" value="1"/>
</dbReference>
<evidence type="ECO:0000259" key="6">
    <source>
        <dbReference type="SMART" id="SM00475"/>
    </source>
</evidence>
<keyword evidence="2" id="KW-0378">Hydrolase</keyword>
<dbReference type="SMART" id="SM00279">
    <property type="entry name" value="HhH2"/>
    <property type="match status" value="1"/>
</dbReference>
<gene>
    <name evidence="7" type="ORF">CHTY_001835</name>
</gene>
<feature type="domain" description="5'-3' exonuclease" evidence="6">
    <location>
        <begin position="2"/>
        <end position="264"/>
    </location>
</feature>
<dbReference type="InterPro" id="IPR038969">
    <property type="entry name" value="FEN"/>
</dbReference>
<dbReference type="Gene3D" id="3.30.420.10">
    <property type="entry name" value="Ribonuclease H-like superfamily/Ribonuclease H"/>
    <property type="match status" value="1"/>
</dbReference>
<dbReference type="EMBL" id="JACAOD020000007">
    <property type="protein sequence ID" value="MBP5835963.1"/>
    <property type="molecule type" value="Genomic_DNA"/>
</dbReference>
<evidence type="ECO:0000313" key="8">
    <source>
        <dbReference type="Proteomes" id="UP001195571"/>
    </source>
</evidence>
<dbReference type="InterPro" id="IPR029060">
    <property type="entry name" value="PIN-like_dom_sf"/>
</dbReference>
<dbReference type="Proteomes" id="UP001195571">
    <property type="component" value="Unassembled WGS sequence"/>
</dbReference>
<evidence type="ECO:0000256" key="1">
    <source>
        <dbReference type="ARBA" id="ARBA00022722"/>
    </source>
</evidence>
<dbReference type="SUPFAM" id="SSF53098">
    <property type="entry name" value="Ribonuclease H-like"/>
    <property type="match status" value="1"/>
</dbReference>
<keyword evidence="1" id="KW-0540">Nuclease</keyword>
<evidence type="ECO:0000256" key="4">
    <source>
        <dbReference type="ARBA" id="ARBA00049957"/>
    </source>
</evidence>
<dbReference type="SUPFAM" id="SSF47807">
    <property type="entry name" value="5' to 3' exonuclease, C-terminal subdomain"/>
    <property type="match status" value="1"/>
</dbReference>
<keyword evidence="3" id="KW-0238">DNA-binding</keyword>
<dbReference type="InterPro" id="IPR036397">
    <property type="entry name" value="RNaseH_sf"/>
</dbReference>
<dbReference type="InterPro" id="IPR002421">
    <property type="entry name" value="5-3_exonuclease"/>
</dbReference>
<dbReference type="SMART" id="SM00475">
    <property type="entry name" value="53EXOc"/>
    <property type="match status" value="1"/>
</dbReference>
<evidence type="ECO:0000256" key="5">
    <source>
        <dbReference type="ARBA" id="ARBA00050026"/>
    </source>
</evidence>
<evidence type="ECO:0000313" key="7">
    <source>
        <dbReference type="EMBL" id="MBP5835963.1"/>
    </source>
</evidence>
<dbReference type="Pfam" id="PF22619">
    <property type="entry name" value="DNA_polI_exo1"/>
    <property type="match status" value="1"/>
</dbReference>
<protein>
    <recommendedName>
        <fullName evidence="5">5'-3' exonuclease</fullName>
    </recommendedName>
</protein>
<comment type="caution">
    <text evidence="7">The sequence shown here is derived from an EMBL/GenBank/DDBJ whole genome shotgun (WGS) entry which is preliminary data.</text>
</comment>
<dbReference type="SUPFAM" id="SSF88723">
    <property type="entry name" value="PIN domain-like"/>
    <property type="match status" value="1"/>
</dbReference>
<dbReference type="InterPro" id="IPR012337">
    <property type="entry name" value="RNaseH-like_sf"/>
</dbReference>
<dbReference type="InterPro" id="IPR008918">
    <property type="entry name" value="HhH2"/>
</dbReference>
<dbReference type="CDD" id="cd09898">
    <property type="entry name" value="H3TH_53EXO"/>
    <property type="match status" value="1"/>
</dbReference>
<dbReference type="NCBIfam" id="NF011547">
    <property type="entry name" value="PRK14976.1-4"/>
    <property type="match status" value="1"/>
</dbReference>
<dbReference type="InterPro" id="IPR054690">
    <property type="entry name" value="DNA_polI_exonuclease"/>
</dbReference>
<dbReference type="InterPro" id="IPR020045">
    <property type="entry name" value="DNA_polI_H3TH"/>
</dbReference>
<dbReference type="InterPro" id="IPR036279">
    <property type="entry name" value="5-3_exonuclease_C_sf"/>
</dbReference>
<organism evidence="7 8">
    <name type="scientific">Candidatus Phytoplasma meliae</name>
    <dbReference type="NCBI Taxonomy" id="1848402"/>
    <lineage>
        <taxon>Bacteria</taxon>
        <taxon>Bacillati</taxon>
        <taxon>Mycoplasmatota</taxon>
        <taxon>Mollicutes</taxon>
        <taxon>Acholeplasmatales</taxon>
        <taxon>Acholeplasmataceae</taxon>
        <taxon>Candidatus Phytoplasma</taxon>
        <taxon>16SrXIII (Mexican periwinkle virescence group)</taxon>
    </lineage>
</organism>
<proteinExistence type="predicted"/>
<dbReference type="Pfam" id="PF02739">
    <property type="entry name" value="5_3_exonuc_N"/>
    <property type="match status" value="1"/>
</dbReference>